<accession>A0ACB7TIF5</accession>
<name>A0ACB7TIF5_HYAAI</name>
<protein>
    <submittedName>
        <fullName evidence="1">Uncharacterized protein</fullName>
    </submittedName>
</protein>
<sequence length="309" mass="34809">MGWTRQRLDFFNLYGPLLERFNREPGRALKTTVSSAANTVPYIQVFCGLSGSSSIEVVRFHKHQLCATGTFMFPLLPMLLLLPKELMQSGRCYQETVAEKQLGLYRGEEEEQLGRAYLTGLVPTHRRIIGASSFSNIESRRRTGRPIRALKDQTKAAMLTGKPSCCMAKRVTDKMEDSARSRFPALEVTAAASACLETYWQSDGPQPHLVNVHFRRKTTIQGICIYADYKLDESYTPNRMSVRVGSSFHDLQELEAVDLREPTGWVHIATRDAAGNPVRTFLVETAVLSNHQNGRDTHLRQIKVHSPVP</sequence>
<reference evidence="1" key="1">
    <citation type="submission" date="2020-05" db="EMBL/GenBank/DDBJ databases">
        <title>Large-scale comparative analyses of tick genomes elucidate their genetic diversity and vector capacities.</title>
        <authorList>
            <person name="Jia N."/>
            <person name="Wang J."/>
            <person name="Shi W."/>
            <person name="Du L."/>
            <person name="Sun Y."/>
            <person name="Zhan W."/>
            <person name="Jiang J."/>
            <person name="Wang Q."/>
            <person name="Zhang B."/>
            <person name="Ji P."/>
            <person name="Sakyi L.B."/>
            <person name="Cui X."/>
            <person name="Yuan T."/>
            <person name="Jiang B."/>
            <person name="Yang W."/>
            <person name="Lam T.T.-Y."/>
            <person name="Chang Q."/>
            <person name="Ding S."/>
            <person name="Wang X."/>
            <person name="Zhu J."/>
            <person name="Ruan X."/>
            <person name="Zhao L."/>
            <person name="Wei J."/>
            <person name="Que T."/>
            <person name="Du C."/>
            <person name="Cheng J."/>
            <person name="Dai P."/>
            <person name="Han X."/>
            <person name="Huang E."/>
            <person name="Gao Y."/>
            <person name="Liu J."/>
            <person name="Shao H."/>
            <person name="Ye R."/>
            <person name="Li L."/>
            <person name="Wei W."/>
            <person name="Wang X."/>
            <person name="Wang C."/>
            <person name="Yang T."/>
            <person name="Huo Q."/>
            <person name="Li W."/>
            <person name="Guo W."/>
            <person name="Chen H."/>
            <person name="Zhou L."/>
            <person name="Ni X."/>
            <person name="Tian J."/>
            <person name="Zhou Y."/>
            <person name="Sheng Y."/>
            <person name="Liu T."/>
            <person name="Pan Y."/>
            <person name="Xia L."/>
            <person name="Li J."/>
            <person name="Zhao F."/>
            <person name="Cao W."/>
        </authorList>
    </citation>
    <scope>NUCLEOTIDE SEQUENCE</scope>
    <source>
        <strain evidence="1">Hyas-2018</strain>
    </source>
</reference>
<gene>
    <name evidence="1" type="ORF">HPB50_011021</name>
</gene>
<evidence type="ECO:0000313" key="2">
    <source>
        <dbReference type="Proteomes" id="UP000821845"/>
    </source>
</evidence>
<comment type="caution">
    <text evidence="1">The sequence shown here is derived from an EMBL/GenBank/DDBJ whole genome shotgun (WGS) entry which is preliminary data.</text>
</comment>
<proteinExistence type="predicted"/>
<keyword evidence="2" id="KW-1185">Reference proteome</keyword>
<organism evidence="1 2">
    <name type="scientific">Hyalomma asiaticum</name>
    <name type="common">Tick</name>
    <dbReference type="NCBI Taxonomy" id="266040"/>
    <lineage>
        <taxon>Eukaryota</taxon>
        <taxon>Metazoa</taxon>
        <taxon>Ecdysozoa</taxon>
        <taxon>Arthropoda</taxon>
        <taxon>Chelicerata</taxon>
        <taxon>Arachnida</taxon>
        <taxon>Acari</taxon>
        <taxon>Parasitiformes</taxon>
        <taxon>Ixodida</taxon>
        <taxon>Ixodoidea</taxon>
        <taxon>Ixodidae</taxon>
        <taxon>Hyalomminae</taxon>
        <taxon>Hyalomma</taxon>
    </lineage>
</organism>
<dbReference type="Proteomes" id="UP000821845">
    <property type="component" value="Chromosome 1"/>
</dbReference>
<dbReference type="EMBL" id="CM023481">
    <property type="protein sequence ID" value="KAH6946001.1"/>
    <property type="molecule type" value="Genomic_DNA"/>
</dbReference>
<evidence type="ECO:0000313" key="1">
    <source>
        <dbReference type="EMBL" id="KAH6946001.1"/>
    </source>
</evidence>